<accession>A0A3S5B9W6</accession>
<proteinExistence type="predicted"/>
<gene>
    <name evidence="2" type="ORF">PXEA_LOCUS31465</name>
</gene>
<feature type="compositionally biased region" description="Low complexity" evidence="1">
    <location>
        <begin position="247"/>
        <end position="262"/>
    </location>
</feature>
<keyword evidence="3" id="KW-1185">Reference proteome</keyword>
<organism evidence="2 3">
    <name type="scientific">Protopolystoma xenopodis</name>
    <dbReference type="NCBI Taxonomy" id="117903"/>
    <lineage>
        <taxon>Eukaryota</taxon>
        <taxon>Metazoa</taxon>
        <taxon>Spiralia</taxon>
        <taxon>Lophotrochozoa</taxon>
        <taxon>Platyhelminthes</taxon>
        <taxon>Monogenea</taxon>
        <taxon>Polyopisthocotylea</taxon>
        <taxon>Polystomatidea</taxon>
        <taxon>Polystomatidae</taxon>
        <taxon>Protopolystoma</taxon>
    </lineage>
</organism>
<comment type="caution">
    <text evidence="2">The sequence shown here is derived from an EMBL/GenBank/DDBJ whole genome shotgun (WGS) entry which is preliminary data.</text>
</comment>
<dbReference type="EMBL" id="CAAALY010256656">
    <property type="protein sequence ID" value="VEL38025.1"/>
    <property type="molecule type" value="Genomic_DNA"/>
</dbReference>
<evidence type="ECO:0000313" key="2">
    <source>
        <dbReference type="EMBL" id="VEL38025.1"/>
    </source>
</evidence>
<name>A0A3S5B9W6_9PLAT</name>
<feature type="region of interest" description="Disordered" evidence="1">
    <location>
        <begin position="79"/>
        <end position="272"/>
    </location>
</feature>
<reference evidence="2" key="1">
    <citation type="submission" date="2018-11" db="EMBL/GenBank/DDBJ databases">
        <authorList>
            <consortium name="Pathogen Informatics"/>
        </authorList>
    </citation>
    <scope>NUCLEOTIDE SEQUENCE</scope>
</reference>
<feature type="compositionally biased region" description="Acidic residues" evidence="1">
    <location>
        <begin position="171"/>
        <end position="183"/>
    </location>
</feature>
<feature type="compositionally biased region" description="Basic residues" evidence="1">
    <location>
        <begin position="226"/>
        <end position="238"/>
    </location>
</feature>
<sequence>MNKLQADNMNLILPQSEGGDVSSIKTTSKTPASPISDGYSAPTEWTTDHEIFRPTSTATYENLPSGQIRRVFRPILERPPLQSDAANSKLEWQRQLESTSRRTKQTDVSLVAKHEIHSPYWRMSQDSEESVPPRGQSRHELRPQEFQPHASWLNRENEFGGTQDSRREAEEGSEEGEGEETEAETNSNSDNYDKAKAEMMVMATENRREDLPDTGQSGGQEVAWSKIKRPLMDRRRKWPAFPKPSGHEPSGQSGSSPQTHSSSRADNSMAEEMVYALVNDTVRLTCRPGEGRWMSMPGQTGRPIQRQLRASEDKKICKVSKKWAPYSLVSWRPRLILSECTDNS</sequence>
<evidence type="ECO:0000256" key="1">
    <source>
        <dbReference type="SAM" id="MobiDB-lite"/>
    </source>
</evidence>
<feature type="region of interest" description="Disordered" evidence="1">
    <location>
        <begin position="1"/>
        <end position="43"/>
    </location>
</feature>
<dbReference type="Proteomes" id="UP000784294">
    <property type="component" value="Unassembled WGS sequence"/>
</dbReference>
<dbReference type="AlphaFoldDB" id="A0A3S5B9W6"/>
<feature type="compositionally biased region" description="Polar residues" evidence="1">
    <location>
        <begin position="23"/>
        <end position="33"/>
    </location>
</feature>
<protein>
    <submittedName>
        <fullName evidence="2">Uncharacterized protein</fullName>
    </submittedName>
</protein>
<evidence type="ECO:0000313" key="3">
    <source>
        <dbReference type="Proteomes" id="UP000784294"/>
    </source>
</evidence>